<proteinExistence type="predicted"/>
<sequence>MAAEGTIENGCILLEDGKIVKVGHTVDQPENCRVIDAHGGFVMPGIIDAHCHIGVFGSGIGNAGVDGNEENDPITPEMRGLDGIYPLDPEFKKAYEAGVTCVATGPGSANPIGGQFLAMKTKGRTMEQMVIKEPLAMKMAFGENPKNVYGSKRTPSTRMGVAALIREALFKAKEYADKKERAAGDPDKMPAFNMKLEALVPVIKGELLVKAHAHRADDIMTAIRIAEEFGLKMTIEHCSEGHLIPEEFAAKNRIAILGPFTGFPHKNEVIHQDESSAGILERAGVKVAIMTDLPGMHEENLIVCAGICHRKGMSEEGALKAVTLHAAQAIGLEDRIGSIEPGKDGDIAVFDKNPVKNLDAACICTLIDGRVVYEK</sequence>
<evidence type="ECO:0000313" key="3">
    <source>
        <dbReference type="Proteomes" id="UP001652409"/>
    </source>
</evidence>
<dbReference type="PANTHER" id="PTHR43135">
    <property type="entry name" value="ALPHA-D-RIBOSE 1-METHYLPHOSPHONATE 5-TRIPHOSPHATE DIPHOSPHATASE"/>
    <property type="match status" value="1"/>
</dbReference>
<name>A0ABT2TRY2_9FIRM</name>
<protein>
    <submittedName>
        <fullName evidence="2">Amidohydrolase</fullName>
    </submittedName>
</protein>
<organism evidence="2 3">
    <name type="scientific">Blautia ammoniilytica</name>
    <dbReference type="NCBI Taxonomy" id="2981782"/>
    <lineage>
        <taxon>Bacteria</taxon>
        <taxon>Bacillati</taxon>
        <taxon>Bacillota</taxon>
        <taxon>Clostridia</taxon>
        <taxon>Lachnospirales</taxon>
        <taxon>Lachnospiraceae</taxon>
        <taxon>Blautia</taxon>
    </lineage>
</organism>
<dbReference type="Gene3D" id="3.20.20.140">
    <property type="entry name" value="Metal-dependent hydrolases"/>
    <property type="match status" value="1"/>
</dbReference>
<comment type="caution">
    <text evidence="2">The sequence shown here is derived from an EMBL/GenBank/DDBJ whole genome shotgun (WGS) entry which is preliminary data.</text>
</comment>
<gene>
    <name evidence="2" type="ORF">OCV61_06205</name>
</gene>
<dbReference type="Pfam" id="PF01979">
    <property type="entry name" value="Amidohydro_1"/>
    <property type="match status" value="1"/>
</dbReference>
<reference evidence="2 3" key="1">
    <citation type="journal article" date="2021" name="ISME Commun">
        <title>Automated analysis of genomic sequences facilitates high-throughput and comprehensive description of bacteria.</title>
        <authorList>
            <person name="Hitch T.C.A."/>
        </authorList>
    </citation>
    <scope>NUCLEOTIDE SEQUENCE [LARGE SCALE GENOMIC DNA]</scope>
    <source>
        <strain evidence="2 3">Sanger_23</strain>
    </source>
</reference>
<dbReference type="SUPFAM" id="SSF51556">
    <property type="entry name" value="Metallo-dependent hydrolases"/>
    <property type="match status" value="1"/>
</dbReference>
<dbReference type="EMBL" id="JAOQJL010000009">
    <property type="protein sequence ID" value="MCU6765006.1"/>
    <property type="molecule type" value="Genomic_DNA"/>
</dbReference>
<evidence type="ECO:0000313" key="2">
    <source>
        <dbReference type="EMBL" id="MCU6765006.1"/>
    </source>
</evidence>
<dbReference type="Proteomes" id="UP001652409">
    <property type="component" value="Unassembled WGS sequence"/>
</dbReference>
<dbReference type="PANTHER" id="PTHR43135:SF3">
    <property type="entry name" value="ALPHA-D-RIBOSE 1-METHYLPHOSPHONATE 5-TRIPHOSPHATE DIPHOSPHATASE"/>
    <property type="match status" value="1"/>
</dbReference>
<dbReference type="CDD" id="cd01309">
    <property type="entry name" value="Met_dep_hydrolase_C"/>
    <property type="match status" value="1"/>
</dbReference>
<dbReference type="InterPro" id="IPR006680">
    <property type="entry name" value="Amidohydro-rel"/>
</dbReference>
<feature type="domain" description="Amidohydrolase-related" evidence="1">
    <location>
        <begin position="41"/>
        <end position="372"/>
    </location>
</feature>
<dbReference type="InterPro" id="IPR032466">
    <property type="entry name" value="Metal_Hydrolase"/>
</dbReference>
<accession>A0ABT2TRY2</accession>
<dbReference type="SUPFAM" id="SSF51338">
    <property type="entry name" value="Composite domain of metallo-dependent hydrolases"/>
    <property type="match status" value="1"/>
</dbReference>
<dbReference type="InterPro" id="IPR011059">
    <property type="entry name" value="Metal-dep_hydrolase_composite"/>
</dbReference>
<keyword evidence="3" id="KW-1185">Reference proteome</keyword>
<dbReference type="InterPro" id="IPR051781">
    <property type="entry name" value="Metallo-dep_Hydrolase"/>
</dbReference>
<evidence type="ECO:0000259" key="1">
    <source>
        <dbReference type="Pfam" id="PF01979"/>
    </source>
</evidence>